<organism evidence="2 4">
    <name type="scientific">Bifidobacterium eulemuris</name>
    <dbReference type="NCBI Taxonomy" id="1765219"/>
    <lineage>
        <taxon>Bacteria</taxon>
        <taxon>Bacillati</taxon>
        <taxon>Actinomycetota</taxon>
        <taxon>Actinomycetes</taxon>
        <taxon>Bifidobacteriales</taxon>
        <taxon>Bifidobacteriaceae</taxon>
        <taxon>Bifidobacterium</taxon>
    </lineage>
</organism>
<feature type="transmembrane region" description="Helical" evidence="1">
    <location>
        <begin position="213"/>
        <end position="235"/>
    </location>
</feature>
<keyword evidence="1" id="KW-0472">Membrane</keyword>
<proteinExistence type="predicted"/>
<dbReference type="OrthoDB" id="3237814at2"/>
<dbReference type="Proteomes" id="UP000216057">
    <property type="component" value="Unassembled WGS sequence"/>
</dbReference>
<feature type="transmembrane region" description="Helical" evidence="1">
    <location>
        <begin position="289"/>
        <end position="309"/>
    </location>
</feature>
<evidence type="ECO:0000313" key="2">
    <source>
        <dbReference type="EMBL" id="OZG68995.1"/>
    </source>
</evidence>
<reference evidence="2 4" key="1">
    <citation type="journal article" date="2017" name="BMC Genomics">
        <title>Comparative genomic and phylogenomic analyses of the Bifidobacteriaceae family.</title>
        <authorList>
            <person name="Lugli G.A."/>
            <person name="Milani C."/>
            <person name="Turroni F."/>
            <person name="Duranti S."/>
            <person name="Mancabelli L."/>
            <person name="Mangifesta M."/>
            <person name="Ferrario C."/>
            <person name="Modesto M."/>
            <person name="Mattarelli P."/>
            <person name="Jiri K."/>
            <person name="van Sinderen D."/>
            <person name="Ventura M."/>
        </authorList>
    </citation>
    <scope>NUCLEOTIDE SEQUENCE [LARGE SCALE GENOMIC DNA]</scope>
    <source>
        <strain evidence="2 4">DSM 100216</strain>
    </source>
</reference>
<evidence type="ECO:0000313" key="5">
    <source>
        <dbReference type="Proteomes" id="UP000593943"/>
    </source>
</evidence>
<feature type="transmembrane region" description="Helical" evidence="1">
    <location>
        <begin position="165"/>
        <end position="192"/>
    </location>
</feature>
<evidence type="ECO:0008006" key="6">
    <source>
        <dbReference type="Google" id="ProtNLM"/>
    </source>
</evidence>
<name>A0A261GCY4_9BIFI</name>
<dbReference type="KEGG" id="beu:BE0216_02625"/>
<dbReference type="EMBL" id="CP062938">
    <property type="protein sequence ID" value="QOL31475.1"/>
    <property type="molecule type" value="Genomic_DNA"/>
</dbReference>
<gene>
    <name evidence="3" type="ORF">BE0216_02625</name>
    <name evidence="2" type="ORF">BEUL_0401</name>
</gene>
<sequence>MHWTYKIASILALALIVVTGGLYAQNCEETYPSGPQQDIIISNTHNGTLSQLLNIAASHRTMIARYTFEPSGHGGNERVISVFGSTDDGADFAADQPYPDYGFSIRTRVRQGDDMTDPLGRWLVYGGKNDAEAMVNDVRAAGFELAICDGVDFPVLVSRFFSNSLASIVFVGFIVVFVSAALSASVSSRMCAIQSLHGMNQPNIVIRQSLRHAAFFFGCSLTGWFAWAVLGLIFWPSASPFGFAGRMLLSIMAISAGVCLILTSLAIAMVRIMVPHALALLKGRRPMRFLMAVSCIGAVTLLCLVNASAGTSLSKLEQAQASAKSLKQSQSSSRGLQLQLWYVSDQTRTTYMPNWNGFIKQSTDAERIRFSSLDETCTWVDASGESACIIMDPQTAVQQHLMTSASSGGSITVLLPSDGQWDTGTLTDNVLTTYALQQSQAMREGTALPPLDARDVVVDVRSRDGVPTPFNADADYPHAPVIIMSASLLSGDATSAMVSTGAMIFDNVTRQQIITDLDDSGARPLVASVVNRSDEIQTRLARNLQEIAFFATTAVISFICAIGSGIMVALTLCTLRRQSMFVEYIHGASICLRFGPAMTLAVALCAPACLISPFVGTSIMLSLSITVMFALALLATTVAYDSRLRADSIKHP</sequence>
<keyword evidence="1" id="KW-0812">Transmembrane</keyword>
<feature type="transmembrane region" description="Helical" evidence="1">
    <location>
        <begin position="621"/>
        <end position="640"/>
    </location>
</feature>
<reference evidence="3 5" key="2">
    <citation type="submission" date="2020-10" db="EMBL/GenBank/DDBJ databases">
        <title>Genome sequencing of Bifidobacterium eulemuris_DSMZ_100216.</title>
        <authorList>
            <person name="Kim J."/>
        </authorList>
    </citation>
    <scope>NUCLEOTIDE SEQUENCE [LARGE SCALE GENOMIC DNA]</scope>
    <source>
        <strain evidence="3 5">DSM 100216</strain>
    </source>
</reference>
<keyword evidence="1" id="KW-1133">Transmembrane helix</keyword>
<evidence type="ECO:0000313" key="4">
    <source>
        <dbReference type="Proteomes" id="UP000216057"/>
    </source>
</evidence>
<dbReference type="Proteomes" id="UP000593943">
    <property type="component" value="Chromosome"/>
</dbReference>
<evidence type="ECO:0000313" key="3">
    <source>
        <dbReference type="EMBL" id="QOL31475.1"/>
    </source>
</evidence>
<feature type="transmembrane region" description="Helical" evidence="1">
    <location>
        <begin position="547"/>
        <end position="573"/>
    </location>
</feature>
<dbReference type="AlphaFoldDB" id="A0A261GCY4"/>
<keyword evidence="5" id="KW-1185">Reference proteome</keyword>
<dbReference type="EMBL" id="MWWZ01000004">
    <property type="protein sequence ID" value="OZG68995.1"/>
    <property type="molecule type" value="Genomic_DNA"/>
</dbReference>
<feature type="transmembrane region" description="Helical" evidence="1">
    <location>
        <begin position="594"/>
        <end position="615"/>
    </location>
</feature>
<feature type="transmembrane region" description="Helical" evidence="1">
    <location>
        <begin position="247"/>
        <end position="268"/>
    </location>
</feature>
<accession>A0A261GCY4</accession>
<protein>
    <recommendedName>
        <fullName evidence="6">ABC transporter permease</fullName>
    </recommendedName>
</protein>
<evidence type="ECO:0000256" key="1">
    <source>
        <dbReference type="SAM" id="Phobius"/>
    </source>
</evidence>